<evidence type="ECO:0000256" key="1">
    <source>
        <dbReference type="SAM" id="MobiDB-lite"/>
    </source>
</evidence>
<accession>A0A4Z2H6G1</accession>
<evidence type="ECO:0000313" key="3">
    <source>
        <dbReference type="Proteomes" id="UP000314294"/>
    </source>
</evidence>
<reference evidence="2 3" key="1">
    <citation type="submission" date="2019-03" db="EMBL/GenBank/DDBJ databases">
        <title>First draft genome of Liparis tanakae, snailfish: a comprehensive survey of snailfish specific genes.</title>
        <authorList>
            <person name="Kim W."/>
            <person name="Song I."/>
            <person name="Jeong J.-H."/>
            <person name="Kim D."/>
            <person name="Kim S."/>
            <person name="Ryu S."/>
            <person name="Song J.Y."/>
            <person name="Lee S.K."/>
        </authorList>
    </citation>
    <scope>NUCLEOTIDE SEQUENCE [LARGE SCALE GENOMIC DNA]</scope>
    <source>
        <tissue evidence="2">Muscle</tissue>
    </source>
</reference>
<sequence length="87" mass="9754">MQHTLFYSPVLLPCRLDASRQETNNNVSRGRKASCRTDVHRDHNGLTVVSHTSAVCHFRAVIDRPSLRCPSPERSARRGASLDTPSR</sequence>
<feature type="region of interest" description="Disordered" evidence="1">
    <location>
        <begin position="67"/>
        <end position="87"/>
    </location>
</feature>
<proteinExistence type="predicted"/>
<comment type="caution">
    <text evidence="2">The sequence shown here is derived from an EMBL/GenBank/DDBJ whole genome shotgun (WGS) entry which is preliminary data.</text>
</comment>
<dbReference type="AlphaFoldDB" id="A0A4Z2H6G1"/>
<keyword evidence="3" id="KW-1185">Reference proteome</keyword>
<protein>
    <submittedName>
        <fullName evidence="2">Uncharacterized protein</fullName>
    </submittedName>
</protein>
<gene>
    <name evidence="2" type="ORF">EYF80_028426</name>
</gene>
<name>A0A4Z2H6G1_9TELE</name>
<organism evidence="2 3">
    <name type="scientific">Liparis tanakae</name>
    <name type="common">Tanaka's snailfish</name>
    <dbReference type="NCBI Taxonomy" id="230148"/>
    <lineage>
        <taxon>Eukaryota</taxon>
        <taxon>Metazoa</taxon>
        <taxon>Chordata</taxon>
        <taxon>Craniata</taxon>
        <taxon>Vertebrata</taxon>
        <taxon>Euteleostomi</taxon>
        <taxon>Actinopterygii</taxon>
        <taxon>Neopterygii</taxon>
        <taxon>Teleostei</taxon>
        <taxon>Neoteleostei</taxon>
        <taxon>Acanthomorphata</taxon>
        <taxon>Eupercaria</taxon>
        <taxon>Perciformes</taxon>
        <taxon>Cottioidei</taxon>
        <taxon>Cottales</taxon>
        <taxon>Liparidae</taxon>
        <taxon>Liparis</taxon>
    </lineage>
</organism>
<dbReference type="EMBL" id="SRLO01000316">
    <property type="protein sequence ID" value="TNN61409.1"/>
    <property type="molecule type" value="Genomic_DNA"/>
</dbReference>
<evidence type="ECO:0000313" key="2">
    <source>
        <dbReference type="EMBL" id="TNN61409.1"/>
    </source>
</evidence>
<dbReference type="Proteomes" id="UP000314294">
    <property type="component" value="Unassembled WGS sequence"/>
</dbReference>